<name>A0A0A1U5T3_ENTIV</name>
<keyword evidence="2" id="KW-1185">Reference proteome</keyword>
<gene>
    <name evidence="1" type="ORF">EIN_526600</name>
</gene>
<evidence type="ECO:0000313" key="1">
    <source>
        <dbReference type="EMBL" id="ELP89615.1"/>
    </source>
</evidence>
<reference evidence="1 2" key="1">
    <citation type="submission" date="2012-10" db="EMBL/GenBank/DDBJ databases">
        <authorList>
            <person name="Zafar N."/>
            <person name="Inman J."/>
            <person name="Hall N."/>
            <person name="Lorenzi H."/>
            <person name="Caler E."/>
        </authorList>
    </citation>
    <scope>NUCLEOTIDE SEQUENCE [LARGE SCALE GENOMIC DNA]</scope>
    <source>
        <strain evidence="1 2">IP1</strain>
    </source>
</reference>
<dbReference type="RefSeq" id="XP_004256386.1">
    <property type="nucleotide sequence ID" value="XM_004256338.1"/>
</dbReference>
<organism evidence="1 2">
    <name type="scientific">Entamoeba invadens IP1</name>
    <dbReference type="NCBI Taxonomy" id="370355"/>
    <lineage>
        <taxon>Eukaryota</taxon>
        <taxon>Amoebozoa</taxon>
        <taxon>Evosea</taxon>
        <taxon>Archamoebae</taxon>
        <taxon>Mastigamoebida</taxon>
        <taxon>Entamoebidae</taxon>
        <taxon>Entamoeba</taxon>
    </lineage>
</organism>
<evidence type="ECO:0000313" key="2">
    <source>
        <dbReference type="Proteomes" id="UP000014680"/>
    </source>
</evidence>
<dbReference type="Proteomes" id="UP000014680">
    <property type="component" value="Unassembled WGS sequence"/>
</dbReference>
<protein>
    <submittedName>
        <fullName evidence="1">Uncharacterized protein</fullName>
    </submittedName>
</protein>
<proteinExistence type="predicted"/>
<sequence>MIRSLQNQLNQSMDDLFTPNTFEFGYCVMSLDQAERMLMQSDLTVLKLSGVDTKNLSLKGFQMSKENHNRNKKDSSFCRNSFQEFKKYVLFPKAKGNSLNAIKERKMKDEICFQKAICLALLGFFGNFTIKIPKKMTSATNPLQCLVQISLQNNNINVEELVEKVYNMTDPKNKMEGSKKTIQRIHNKNIMYATSNFLLDVLRLCGFFFDSKYPKKSCKCVEQERVLRIYYHNKLLLTKEDINSFGKEINDF</sequence>
<dbReference type="AlphaFoldDB" id="A0A0A1U5T3"/>
<dbReference type="OrthoDB" id="28058at2759"/>
<accession>A0A0A1U5T3</accession>
<dbReference type="EMBL" id="KB206604">
    <property type="protein sequence ID" value="ELP89615.1"/>
    <property type="molecule type" value="Genomic_DNA"/>
</dbReference>
<dbReference type="KEGG" id="eiv:EIN_526600"/>
<dbReference type="VEuPathDB" id="AmoebaDB:EIN_526600"/>
<dbReference type="GeneID" id="14888545"/>